<name>F2PHV5_TRIEC</name>
<dbReference type="Proteomes" id="UP000009169">
    <property type="component" value="Unassembled WGS sequence"/>
</dbReference>
<evidence type="ECO:0000256" key="1">
    <source>
        <dbReference type="SAM" id="MobiDB-lite"/>
    </source>
</evidence>
<evidence type="ECO:0000313" key="3">
    <source>
        <dbReference type="Proteomes" id="UP000009169"/>
    </source>
</evidence>
<dbReference type="HOGENOM" id="CLU_2724004_0_0_1"/>
<dbReference type="EMBL" id="DS995719">
    <property type="protein sequence ID" value="EGE01517.1"/>
    <property type="molecule type" value="Genomic_DNA"/>
</dbReference>
<feature type="region of interest" description="Disordered" evidence="1">
    <location>
        <begin position="1"/>
        <end position="26"/>
    </location>
</feature>
<dbReference type="VEuPathDB" id="FungiDB:TEQG_08577"/>
<feature type="compositionally biased region" description="Pro residues" evidence="1">
    <location>
        <begin position="12"/>
        <end position="23"/>
    </location>
</feature>
<dbReference type="AlphaFoldDB" id="F2PHV5"/>
<organism evidence="2 3">
    <name type="scientific">Trichophyton equinum (strain ATCC MYA-4606 / CBS 127.97)</name>
    <name type="common">Horse ringworm fungus</name>
    <dbReference type="NCBI Taxonomy" id="559882"/>
    <lineage>
        <taxon>Eukaryota</taxon>
        <taxon>Fungi</taxon>
        <taxon>Dikarya</taxon>
        <taxon>Ascomycota</taxon>
        <taxon>Pezizomycotina</taxon>
        <taxon>Eurotiomycetes</taxon>
        <taxon>Eurotiomycetidae</taxon>
        <taxon>Onygenales</taxon>
        <taxon>Arthrodermataceae</taxon>
        <taxon>Trichophyton</taxon>
    </lineage>
</organism>
<evidence type="ECO:0000313" key="2">
    <source>
        <dbReference type="EMBL" id="EGE01517.1"/>
    </source>
</evidence>
<sequence length="72" mass="8040">MENPDASGQRDTPPPTPRPPTPVLPDLNYCGRSGLGRRFETRQANPGRTWLRDVMVMGERGRGVYEAAREDS</sequence>
<gene>
    <name evidence="2" type="ORF">TEQG_08577</name>
</gene>
<keyword evidence="3" id="KW-1185">Reference proteome</keyword>
<reference evidence="3" key="1">
    <citation type="journal article" date="2012" name="MBio">
        <title>Comparative genome analysis of Trichophyton rubrum and related dermatophytes reveals candidate genes involved in infection.</title>
        <authorList>
            <person name="Martinez D.A."/>
            <person name="Oliver B.G."/>
            <person name="Graeser Y."/>
            <person name="Goldberg J.M."/>
            <person name="Li W."/>
            <person name="Martinez-Rossi N.M."/>
            <person name="Monod M."/>
            <person name="Shelest E."/>
            <person name="Barton R.C."/>
            <person name="Birch E."/>
            <person name="Brakhage A.A."/>
            <person name="Chen Z."/>
            <person name="Gurr S.J."/>
            <person name="Heiman D."/>
            <person name="Heitman J."/>
            <person name="Kosti I."/>
            <person name="Rossi A."/>
            <person name="Saif S."/>
            <person name="Samalova M."/>
            <person name="Saunders C.W."/>
            <person name="Shea T."/>
            <person name="Summerbell R.C."/>
            <person name="Xu J."/>
            <person name="Young S."/>
            <person name="Zeng Q."/>
            <person name="Birren B.W."/>
            <person name="Cuomo C.A."/>
            <person name="White T.C."/>
        </authorList>
    </citation>
    <scope>NUCLEOTIDE SEQUENCE [LARGE SCALE GENOMIC DNA]</scope>
    <source>
        <strain evidence="3">ATCC MYA-4606 / CBS 127.97</strain>
    </source>
</reference>
<accession>F2PHV5</accession>
<proteinExistence type="predicted"/>
<protein>
    <submittedName>
        <fullName evidence="2">Uncharacterized protein</fullName>
    </submittedName>
</protein>